<protein>
    <recommendedName>
        <fullName evidence="7 8">UDP-N-acetylmuramoylalanine--D-glutamate ligase</fullName>
        <ecNumber evidence="7 8">6.3.2.9</ecNumber>
    </recommendedName>
    <alternativeName>
        <fullName evidence="7">D-glutamic acid-adding enzyme</fullName>
    </alternativeName>
    <alternativeName>
        <fullName evidence="7">UDP-N-acetylmuramoyl-L-alanyl-D-glutamate synthetase</fullName>
    </alternativeName>
</protein>
<dbReference type="Pfam" id="PF21377">
    <property type="entry name" value="MurD_N"/>
    <property type="match status" value="1"/>
</dbReference>
<evidence type="ECO:0000313" key="11">
    <source>
        <dbReference type="EMBL" id="SDM80489.1"/>
    </source>
</evidence>
<organism evidence="11 12">
    <name type="scientific">Siphonobacter aquaeclarae</name>
    <dbReference type="NCBI Taxonomy" id="563176"/>
    <lineage>
        <taxon>Bacteria</taxon>
        <taxon>Pseudomonadati</taxon>
        <taxon>Bacteroidota</taxon>
        <taxon>Cytophagia</taxon>
        <taxon>Cytophagales</taxon>
        <taxon>Cytophagaceae</taxon>
        <taxon>Siphonobacter</taxon>
    </lineage>
</organism>
<feature type="domain" description="Mur ligase central" evidence="10">
    <location>
        <begin position="108"/>
        <end position="291"/>
    </location>
</feature>
<dbReference type="GO" id="GO:0071555">
    <property type="term" value="P:cell wall organization"/>
    <property type="evidence" value="ECO:0007669"/>
    <property type="project" value="UniProtKB-KW"/>
</dbReference>
<evidence type="ECO:0000256" key="4">
    <source>
        <dbReference type="ARBA" id="ARBA00022598"/>
    </source>
</evidence>
<dbReference type="Gene3D" id="3.40.50.720">
    <property type="entry name" value="NAD(P)-binding Rossmann-like Domain"/>
    <property type="match status" value="1"/>
</dbReference>
<keyword evidence="7 8" id="KW-0133">Cell shape</keyword>
<feature type="domain" description="Mur ligase C-terminal" evidence="9">
    <location>
        <begin position="313"/>
        <end position="426"/>
    </location>
</feature>
<evidence type="ECO:0000259" key="10">
    <source>
        <dbReference type="Pfam" id="PF08245"/>
    </source>
</evidence>
<evidence type="ECO:0000256" key="7">
    <source>
        <dbReference type="HAMAP-Rule" id="MF_00639"/>
    </source>
</evidence>
<dbReference type="GO" id="GO:0005737">
    <property type="term" value="C:cytoplasm"/>
    <property type="evidence" value="ECO:0007669"/>
    <property type="project" value="UniProtKB-SubCell"/>
</dbReference>
<evidence type="ECO:0000256" key="6">
    <source>
        <dbReference type="ARBA" id="ARBA00022840"/>
    </source>
</evidence>
<dbReference type="OrthoDB" id="9809796at2"/>
<dbReference type="Gene3D" id="3.90.190.20">
    <property type="entry name" value="Mur ligase, C-terminal domain"/>
    <property type="match status" value="1"/>
</dbReference>
<evidence type="ECO:0000256" key="5">
    <source>
        <dbReference type="ARBA" id="ARBA00022741"/>
    </source>
</evidence>
<dbReference type="GO" id="GO:0051301">
    <property type="term" value="P:cell division"/>
    <property type="evidence" value="ECO:0007669"/>
    <property type="project" value="UniProtKB-KW"/>
</dbReference>
<keyword evidence="5 7" id="KW-0547">Nucleotide-binding</keyword>
<comment type="subcellular location">
    <subcellularLocation>
        <location evidence="1 7 8">Cytoplasm</location>
    </subcellularLocation>
</comment>
<evidence type="ECO:0000256" key="8">
    <source>
        <dbReference type="RuleBase" id="RU003664"/>
    </source>
</evidence>
<name>A0A1G9W7N7_9BACT</name>
<dbReference type="HAMAP" id="MF_00639">
    <property type="entry name" value="MurD"/>
    <property type="match status" value="1"/>
</dbReference>
<dbReference type="InterPro" id="IPR036615">
    <property type="entry name" value="Mur_ligase_C_dom_sf"/>
</dbReference>
<dbReference type="GO" id="GO:0008360">
    <property type="term" value="P:regulation of cell shape"/>
    <property type="evidence" value="ECO:0007669"/>
    <property type="project" value="UniProtKB-KW"/>
</dbReference>
<dbReference type="STRING" id="563176.SAMN04488090_4278"/>
<dbReference type="InterPro" id="IPR036565">
    <property type="entry name" value="Mur-like_cat_sf"/>
</dbReference>
<feature type="binding site" evidence="7">
    <location>
        <begin position="110"/>
        <end position="116"/>
    </location>
    <ligand>
        <name>ATP</name>
        <dbReference type="ChEBI" id="CHEBI:30616"/>
    </ligand>
</feature>
<keyword evidence="3 7" id="KW-0963">Cytoplasm</keyword>
<evidence type="ECO:0000256" key="2">
    <source>
        <dbReference type="ARBA" id="ARBA00004752"/>
    </source>
</evidence>
<keyword evidence="7 8" id="KW-0131">Cell cycle</keyword>
<dbReference type="Proteomes" id="UP000198901">
    <property type="component" value="Unassembled WGS sequence"/>
</dbReference>
<dbReference type="SUPFAM" id="SSF51984">
    <property type="entry name" value="MurCD N-terminal domain"/>
    <property type="match status" value="1"/>
</dbReference>
<keyword evidence="7 8" id="KW-0961">Cell wall biogenesis/degradation</keyword>
<keyword evidence="4 7" id="KW-0436">Ligase</keyword>
<dbReference type="AlphaFoldDB" id="A0A1G9W7N7"/>
<dbReference type="Pfam" id="PF08245">
    <property type="entry name" value="Mur_ligase_M"/>
    <property type="match status" value="1"/>
</dbReference>
<dbReference type="PANTHER" id="PTHR43692">
    <property type="entry name" value="UDP-N-ACETYLMURAMOYLALANINE--D-GLUTAMATE LIGASE"/>
    <property type="match status" value="1"/>
</dbReference>
<dbReference type="InterPro" id="IPR005762">
    <property type="entry name" value="MurD"/>
</dbReference>
<dbReference type="EC" id="6.3.2.9" evidence="7 8"/>
<dbReference type="EMBL" id="FNGS01000009">
    <property type="protein sequence ID" value="SDM80489.1"/>
    <property type="molecule type" value="Genomic_DNA"/>
</dbReference>
<dbReference type="InterPro" id="IPR004101">
    <property type="entry name" value="Mur_ligase_C"/>
</dbReference>
<keyword evidence="12" id="KW-1185">Reference proteome</keyword>
<evidence type="ECO:0000259" key="9">
    <source>
        <dbReference type="Pfam" id="PF02875"/>
    </source>
</evidence>
<dbReference type="SUPFAM" id="SSF53623">
    <property type="entry name" value="MurD-like peptide ligases, catalytic domain"/>
    <property type="match status" value="1"/>
</dbReference>
<dbReference type="SUPFAM" id="SSF53244">
    <property type="entry name" value="MurD-like peptide ligases, peptide-binding domain"/>
    <property type="match status" value="1"/>
</dbReference>
<dbReference type="GO" id="GO:0008764">
    <property type="term" value="F:UDP-N-acetylmuramoylalanine-D-glutamate ligase activity"/>
    <property type="evidence" value="ECO:0007669"/>
    <property type="project" value="UniProtKB-UniRule"/>
</dbReference>
<comment type="catalytic activity">
    <reaction evidence="7 8">
        <text>UDP-N-acetyl-alpha-D-muramoyl-L-alanine + D-glutamate + ATP = UDP-N-acetyl-alpha-D-muramoyl-L-alanyl-D-glutamate + ADP + phosphate + H(+)</text>
        <dbReference type="Rhea" id="RHEA:16429"/>
        <dbReference type="ChEBI" id="CHEBI:15378"/>
        <dbReference type="ChEBI" id="CHEBI:29986"/>
        <dbReference type="ChEBI" id="CHEBI:30616"/>
        <dbReference type="ChEBI" id="CHEBI:43474"/>
        <dbReference type="ChEBI" id="CHEBI:83898"/>
        <dbReference type="ChEBI" id="CHEBI:83900"/>
        <dbReference type="ChEBI" id="CHEBI:456216"/>
        <dbReference type="EC" id="6.3.2.9"/>
    </reaction>
</comment>
<dbReference type="InterPro" id="IPR013221">
    <property type="entry name" value="Mur_ligase_cen"/>
</dbReference>
<dbReference type="RefSeq" id="WP_093207860.1">
    <property type="nucleotide sequence ID" value="NZ_FNGS01000009.1"/>
</dbReference>
<keyword evidence="6 7" id="KW-0067">ATP-binding</keyword>
<evidence type="ECO:0000256" key="1">
    <source>
        <dbReference type="ARBA" id="ARBA00004496"/>
    </source>
</evidence>
<comment type="similarity">
    <text evidence="7">Belongs to the MurCDEF family.</text>
</comment>
<dbReference type="NCBIfam" id="TIGR01087">
    <property type="entry name" value="murD"/>
    <property type="match status" value="1"/>
</dbReference>
<dbReference type="GO" id="GO:0005524">
    <property type="term" value="F:ATP binding"/>
    <property type="evidence" value="ECO:0007669"/>
    <property type="project" value="UniProtKB-UniRule"/>
</dbReference>
<evidence type="ECO:0000256" key="3">
    <source>
        <dbReference type="ARBA" id="ARBA00022490"/>
    </source>
</evidence>
<dbReference type="UniPathway" id="UPA00219"/>
<dbReference type="Pfam" id="PF02875">
    <property type="entry name" value="Mur_ligase_C"/>
    <property type="match status" value="1"/>
</dbReference>
<comment type="pathway">
    <text evidence="2 7 8">Cell wall biogenesis; peptidoglycan biosynthesis.</text>
</comment>
<keyword evidence="7 8" id="KW-0132">Cell division</keyword>
<dbReference type="PANTHER" id="PTHR43692:SF1">
    <property type="entry name" value="UDP-N-ACETYLMURAMOYLALANINE--D-GLUTAMATE LIGASE"/>
    <property type="match status" value="1"/>
</dbReference>
<gene>
    <name evidence="7" type="primary">murD</name>
    <name evidence="11" type="ORF">SAMN04488090_4278</name>
</gene>
<dbReference type="GO" id="GO:0009252">
    <property type="term" value="P:peptidoglycan biosynthetic process"/>
    <property type="evidence" value="ECO:0007669"/>
    <property type="project" value="UniProtKB-UniRule"/>
</dbReference>
<reference evidence="11 12" key="1">
    <citation type="submission" date="2016-10" db="EMBL/GenBank/DDBJ databases">
        <authorList>
            <person name="de Groot N.N."/>
        </authorList>
    </citation>
    <scope>NUCLEOTIDE SEQUENCE [LARGE SCALE GENOMIC DNA]</scope>
    <source>
        <strain evidence="11 12">DSM 21668</strain>
    </source>
</reference>
<dbReference type="Gene3D" id="3.40.1190.10">
    <property type="entry name" value="Mur-like, catalytic domain"/>
    <property type="match status" value="1"/>
</dbReference>
<comment type="function">
    <text evidence="7 8">Cell wall formation. Catalyzes the addition of glutamate to the nucleotide precursor UDP-N-acetylmuramoyl-L-alanine (UMA).</text>
</comment>
<accession>A0A1G9W7N7</accession>
<evidence type="ECO:0000313" key="12">
    <source>
        <dbReference type="Proteomes" id="UP000198901"/>
    </source>
</evidence>
<keyword evidence="7 8" id="KW-0573">Peptidoglycan synthesis</keyword>
<proteinExistence type="inferred from homology"/>
<sequence length="454" mass="49309">MAKKIAVLGGGESGVGAALLAQAKGYEVFLSDKGSLGEKYREELIRHGIAFEEGTHTEERILSADEVIKSPGIPDKVPLIGVLKKKGIPVIGEIEFAARFTNARLIAITGSNGKTTTTLLTYHLLKEAGWNVGLAGNIGDSFAKQVIDDPYDYYVLEISSFMLDTMFDFKADIAILSNITPDHLDRYHYNFQEYIDSKFRILQNMTASDTFIYWQESEAIAGELQRRGGADTLTPRRWAVSAQEQPAAGAGIADGIIQVQTTEGVFGVALADLPIAGTHNALNASFAILAAVAAGVSEAEIRKNLKTFRNAPHRLEPVGEYQGIRFINDSKATNVDSVFFALGSYTNPLILIMGGVDKGNDYTQIEALVAGQVKVLICLGIDNEKLKAFFGGKVPVILETQDVRQAVAWGLAYAQPGDIVLLSPACASFDLFKNYEDRGDQFREAVRQAIHNPS</sequence>